<dbReference type="PROSITE" id="PS00063">
    <property type="entry name" value="ALDOKETO_REDUCTASE_3"/>
    <property type="match status" value="1"/>
</dbReference>
<dbReference type="PANTHER" id="PTHR43827">
    <property type="entry name" value="2,5-DIKETO-D-GLUCONIC ACID REDUCTASE"/>
    <property type="match status" value="1"/>
</dbReference>
<dbReference type="PIRSF" id="PIRSF000097">
    <property type="entry name" value="AKR"/>
    <property type="match status" value="1"/>
</dbReference>
<protein>
    <recommendedName>
        <fullName evidence="5">NADP-dependent oxidoreductase domain-containing protein</fullName>
    </recommendedName>
</protein>
<sequence length="264" mass="29387">MTRASLDPRSFYALSNARQIPLLGFGVYELEQGGEAEECILWALQAGYRHFDTASLYGNEVSVGNAIRKSGIPRNQIFVTTKLWDDDQGYESALEACDLSLEKLGLDYIDLYLIHSPSCGAELRRESWKALEKLVTQGKVKSIGVSNYGVQHLKELLGSNPTIRPVVNQIENIAIAAYSPLTRGLKLQEPTLVKIAHKYGKSTAQVLIRWSLQKGYVVLPKSSNKARIEQNADVFDFDIADGDMATLDSFNENMTMEWDPTLAP</sequence>
<dbReference type="PRINTS" id="PR00069">
    <property type="entry name" value="ALDKETRDTASE"/>
</dbReference>
<dbReference type="OrthoDB" id="416253at2759"/>
<feature type="binding site" evidence="3">
    <location>
        <position position="115"/>
    </location>
    <ligand>
        <name>substrate</name>
    </ligand>
</feature>
<evidence type="ECO:0000256" key="2">
    <source>
        <dbReference type="PIRSR" id="PIRSR000097-1"/>
    </source>
</evidence>
<dbReference type="AlphaFoldDB" id="A0A9P6TX60"/>
<evidence type="ECO:0000259" key="5">
    <source>
        <dbReference type="Pfam" id="PF00248"/>
    </source>
</evidence>
<dbReference type="Pfam" id="PF00248">
    <property type="entry name" value="Aldo_ket_red"/>
    <property type="match status" value="2"/>
</dbReference>
<evidence type="ECO:0000313" key="6">
    <source>
        <dbReference type="EMBL" id="KAG0250355.1"/>
    </source>
</evidence>
<dbReference type="Gene3D" id="3.20.20.100">
    <property type="entry name" value="NADP-dependent oxidoreductase domain"/>
    <property type="match status" value="1"/>
</dbReference>
<dbReference type="InterPro" id="IPR036812">
    <property type="entry name" value="NAD(P)_OxRdtase_dom_sf"/>
</dbReference>
<feature type="active site" description="Proton donor" evidence="2">
    <location>
        <position position="57"/>
    </location>
</feature>
<dbReference type="InterPro" id="IPR020471">
    <property type="entry name" value="AKR"/>
</dbReference>
<gene>
    <name evidence="6" type="ORF">DFQ27_009457</name>
</gene>
<dbReference type="CDD" id="cd19071">
    <property type="entry name" value="AKR_AKR1-5-like"/>
    <property type="match status" value="1"/>
</dbReference>
<reference evidence="6" key="1">
    <citation type="journal article" date="2020" name="Fungal Divers.">
        <title>Resolving the Mortierellaceae phylogeny through synthesis of multi-gene phylogenetics and phylogenomics.</title>
        <authorList>
            <person name="Vandepol N."/>
            <person name="Liber J."/>
            <person name="Desiro A."/>
            <person name="Na H."/>
            <person name="Kennedy M."/>
            <person name="Barry K."/>
            <person name="Grigoriev I.V."/>
            <person name="Miller A.N."/>
            <person name="O'Donnell K."/>
            <person name="Stajich J.E."/>
            <person name="Bonito G."/>
        </authorList>
    </citation>
    <scope>NUCLEOTIDE SEQUENCE</scope>
    <source>
        <strain evidence="6">BC1065</strain>
    </source>
</reference>
<dbReference type="InterPro" id="IPR018170">
    <property type="entry name" value="Aldo/ket_reductase_CS"/>
</dbReference>
<comment type="caution">
    <text evidence="6">The sequence shown here is derived from an EMBL/GenBank/DDBJ whole genome shotgun (WGS) entry which is preliminary data.</text>
</comment>
<keyword evidence="1" id="KW-0560">Oxidoreductase</keyword>
<dbReference type="PROSITE" id="PS00062">
    <property type="entry name" value="ALDOKETO_REDUCTASE_2"/>
    <property type="match status" value="1"/>
</dbReference>
<dbReference type="InterPro" id="IPR023210">
    <property type="entry name" value="NADP_OxRdtase_dom"/>
</dbReference>
<evidence type="ECO:0000313" key="7">
    <source>
        <dbReference type="Proteomes" id="UP000807716"/>
    </source>
</evidence>
<dbReference type="FunFam" id="3.20.20.100:FF:000002">
    <property type="entry name" value="2,5-diketo-D-gluconic acid reductase A"/>
    <property type="match status" value="1"/>
</dbReference>
<evidence type="ECO:0000256" key="3">
    <source>
        <dbReference type="PIRSR" id="PIRSR000097-2"/>
    </source>
</evidence>
<keyword evidence="7" id="KW-1185">Reference proteome</keyword>
<dbReference type="GO" id="GO:0016616">
    <property type="term" value="F:oxidoreductase activity, acting on the CH-OH group of donors, NAD or NADP as acceptor"/>
    <property type="evidence" value="ECO:0007669"/>
    <property type="project" value="UniProtKB-ARBA"/>
</dbReference>
<proteinExistence type="predicted"/>
<evidence type="ECO:0000256" key="1">
    <source>
        <dbReference type="ARBA" id="ARBA00023002"/>
    </source>
</evidence>
<dbReference type="SUPFAM" id="SSF51430">
    <property type="entry name" value="NAD(P)-linked oxidoreductase"/>
    <property type="match status" value="1"/>
</dbReference>
<feature type="domain" description="NADP-dependent oxidoreductase" evidence="5">
    <location>
        <begin position="24"/>
        <end position="171"/>
    </location>
</feature>
<feature type="site" description="Lowers pKa of active site Tyr" evidence="4">
    <location>
        <position position="82"/>
    </location>
</feature>
<dbReference type="EMBL" id="JAAAJB010000870">
    <property type="protein sequence ID" value="KAG0250355.1"/>
    <property type="molecule type" value="Genomic_DNA"/>
</dbReference>
<accession>A0A9P6TX60</accession>
<dbReference type="PROSITE" id="PS00798">
    <property type="entry name" value="ALDOKETO_REDUCTASE_1"/>
    <property type="match status" value="1"/>
</dbReference>
<dbReference type="PANTHER" id="PTHR43827:SF13">
    <property type="entry name" value="ALDO_KETO REDUCTASE FAMILY PROTEIN"/>
    <property type="match status" value="1"/>
</dbReference>
<name>A0A9P6TX60_9FUNG</name>
<organism evidence="6 7">
    <name type="scientific">Actinomortierella ambigua</name>
    <dbReference type="NCBI Taxonomy" id="1343610"/>
    <lineage>
        <taxon>Eukaryota</taxon>
        <taxon>Fungi</taxon>
        <taxon>Fungi incertae sedis</taxon>
        <taxon>Mucoromycota</taxon>
        <taxon>Mortierellomycotina</taxon>
        <taxon>Mortierellomycetes</taxon>
        <taxon>Mortierellales</taxon>
        <taxon>Mortierellaceae</taxon>
        <taxon>Actinomortierella</taxon>
    </lineage>
</organism>
<evidence type="ECO:0000256" key="4">
    <source>
        <dbReference type="PIRSR" id="PIRSR000097-3"/>
    </source>
</evidence>
<dbReference type="Proteomes" id="UP000807716">
    <property type="component" value="Unassembled WGS sequence"/>
</dbReference>
<feature type="domain" description="NADP-dependent oxidoreductase" evidence="5">
    <location>
        <begin position="190"/>
        <end position="252"/>
    </location>
</feature>